<proteinExistence type="predicted"/>
<comment type="caution">
    <text evidence="2">The sequence shown here is derived from an EMBL/GenBank/DDBJ whole genome shotgun (WGS) entry which is preliminary data.</text>
</comment>
<evidence type="ECO:0000313" key="2">
    <source>
        <dbReference type="EMBL" id="TES85802.1"/>
    </source>
</evidence>
<sequence>MKRMLTVLVAVLLLGLSNYGLAQETEETPTSVTIGLKTWYATWEYKPVGAEGWDFGTGVMYGPALNIRSGNLFVGFSYLTGGGFTDEYTESGYIYTYPDYWGNYDYEWGEEFDRTDMDLSIGYYVTPNLGVFLGYKTLTIGVTETYTLTTEYSGSATGEDSWENEFSGFALGVTGHTRIGESRMILFGTLSYVSLASEFDGEAGEDFMGPAIEVGLAYALETMPLSFTVGYKYQSYEEDVEDGGKDVFAGL</sequence>
<feature type="chain" id="PRO_5022081364" description="Outer membrane protein beta-barrel domain-containing protein" evidence="1">
    <location>
        <begin position="23"/>
        <end position="251"/>
    </location>
</feature>
<evidence type="ECO:0000256" key="1">
    <source>
        <dbReference type="SAM" id="SignalP"/>
    </source>
</evidence>
<accession>A0A523QJF0</accession>
<organism evidence="2 3">
    <name type="scientific">Aerophobetes bacterium</name>
    <dbReference type="NCBI Taxonomy" id="2030807"/>
    <lineage>
        <taxon>Bacteria</taxon>
        <taxon>Candidatus Aerophobota</taxon>
    </lineage>
</organism>
<dbReference type="AlphaFoldDB" id="A0A523QJF0"/>
<keyword evidence="1" id="KW-0732">Signal</keyword>
<name>A0A523QJF0_UNCAE</name>
<reference evidence="2 3" key="1">
    <citation type="submission" date="2019-03" db="EMBL/GenBank/DDBJ databases">
        <title>Metabolic potential of uncultured bacteria and archaea associated with petroleum seepage in deep-sea sediments.</title>
        <authorList>
            <person name="Dong X."/>
            <person name="Hubert C."/>
        </authorList>
    </citation>
    <scope>NUCLEOTIDE SEQUENCE [LARGE SCALE GENOMIC DNA]</scope>
    <source>
        <strain evidence="2">E44_bin92</strain>
    </source>
</reference>
<feature type="signal peptide" evidence="1">
    <location>
        <begin position="1"/>
        <end position="22"/>
    </location>
</feature>
<protein>
    <recommendedName>
        <fullName evidence="4">Outer membrane protein beta-barrel domain-containing protein</fullName>
    </recommendedName>
</protein>
<feature type="non-terminal residue" evidence="2">
    <location>
        <position position="251"/>
    </location>
</feature>
<dbReference type="Proteomes" id="UP000320781">
    <property type="component" value="Unassembled WGS sequence"/>
</dbReference>
<dbReference type="EMBL" id="SOKU01000169">
    <property type="protein sequence ID" value="TES85802.1"/>
    <property type="molecule type" value="Genomic_DNA"/>
</dbReference>
<evidence type="ECO:0008006" key="4">
    <source>
        <dbReference type="Google" id="ProtNLM"/>
    </source>
</evidence>
<evidence type="ECO:0000313" key="3">
    <source>
        <dbReference type="Proteomes" id="UP000320781"/>
    </source>
</evidence>
<gene>
    <name evidence="2" type="ORF">E3J95_03590</name>
</gene>